<evidence type="ECO:0000313" key="3">
    <source>
        <dbReference type="Proteomes" id="UP000053820"/>
    </source>
</evidence>
<dbReference type="InterPro" id="IPR000210">
    <property type="entry name" value="BTB/POZ_dom"/>
</dbReference>
<dbReference type="Gene3D" id="3.30.710.10">
    <property type="entry name" value="Potassium Channel Kv1.1, Chain A"/>
    <property type="match status" value="1"/>
</dbReference>
<dbReference type="AlphaFoldDB" id="A0A0C9W1W4"/>
<gene>
    <name evidence="2" type="ORF">HYDPIDRAFT_28286</name>
</gene>
<evidence type="ECO:0000313" key="2">
    <source>
        <dbReference type="EMBL" id="KIJ64940.1"/>
    </source>
</evidence>
<organism evidence="2 3">
    <name type="scientific">Hydnomerulius pinastri MD-312</name>
    <dbReference type="NCBI Taxonomy" id="994086"/>
    <lineage>
        <taxon>Eukaryota</taxon>
        <taxon>Fungi</taxon>
        <taxon>Dikarya</taxon>
        <taxon>Basidiomycota</taxon>
        <taxon>Agaricomycotina</taxon>
        <taxon>Agaricomycetes</taxon>
        <taxon>Agaricomycetidae</taxon>
        <taxon>Boletales</taxon>
        <taxon>Boletales incertae sedis</taxon>
        <taxon>Leucogyrophana</taxon>
    </lineage>
</organism>
<protein>
    <recommendedName>
        <fullName evidence="1">BTB domain-containing protein</fullName>
    </recommendedName>
</protein>
<dbReference type="EMBL" id="KN839845">
    <property type="protein sequence ID" value="KIJ64940.1"/>
    <property type="molecule type" value="Genomic_DNA"/>
</dbReference>
<dbReference type="HOGENOM" id="CLU_874518_0_0_1"/>
<proteinExistence type="predicted"/>
<dbReference type="SUPFAM" id="SSF54695">
    <property type="entry name" value="POZ domain"/>
    <property type="match status" value="1"/>
</dbReference>
<sequence length="318" mass="36058">MDSEETSPQPDNRLNPWLEDGNVVLEAEDKFFRVHRSVLSASSQVFKDAFALPQPLADSEDEKLDGCPVIHLQDKAVDLQHVLKALCYRGYGSVSDPTQLYREAYEVVKGYYPTTLPPDSLGLSPRRQQRDREPPDFELVNIAREVGLTSVLPVALYRCSQGRMAAILLGYKPKDGSARLLLSSINQRACIIGRDRSRKLLAITFKWVTSMKLSDQGGCIELECMTGMFMMIAQIWVRGGPECDPFMPWAPEWDRGLEMSIEKLLHIFDRFPRNFAVRLSRVQAEKNETSMTEYVPGKDCAYVCWDYAPALRARDNGK</sequence>
<evidence type="ECO:0000259" key="1">
    <source>
        <dbReference type="PROSITE" id="PS50097"/>
    </source>
</evidence>
<dbReference type="InterPro" id="IPR011333">
    <property type="entry name" value="SKP1/BTB/POZ_sf"/>
</dbReference>
<reference evidence="2 3" key="1">
    <citation type="submission" date="2014-04" db="EMBL/GenBank/DDBJ databases">
        <title>Evolutionary Origins and Diversification of the Mycorrhizal Mutualists.</title>
        <authorList>
            <consortium name="DOE Joint Genome Institute"/>
            <consortium name="Mycorrhizal Genomics Consortium"/>
            <person name="Kohler A."/>
            <person name="Kuo A."/>
            <person name="Nagy L.G."/>
            <person name="Floudas D."/>
            <person name="Copeland A."/>
            <person name="Barry K.W."/>
            <person name="Cichocki N."/>
            <person name="Veneault-Fourrey C."/>
            <person name="LaButti K."/>
            <person name="Lindquist E.A."/>
            <person name="Lipzen A."/>
            <person name="Lundell T."/>
            <person name="Morin E."/>
            <person name="Murat C."/>
            <person name="Riley R."/>
            <person name="Ohm R."/>
            <person name="Sun H."/>
            <person name="Tunlid A."/>
            <person name="Henrissat B."/>
            <person name="Grigoriev I.V."/>
            <person name="Hibbett D.S."/>
            <person name="Martin F."/>
        </authorList>
    </citation>
    <scope>NUCLEOTIDE SEQUENCE [LARGE SCALE GENOMIC DNA]</scope>
    <source>
        <strain evidence="2 3">MD-312</strain>
    </source>
</reference>
<dbReference type="OrthoDB" id="2879636at2759"/>
<keyword evidence="3" id="KW-1185">Reference proteome</keyword>
<feature type="domain" description="BTB" evidence="1">
    <location>
        <begin position="21"/>
        <end position="50"/>
    </location>
</feature>
<accession>A0A0C9W1W4</accession>
<dbReference type="PROSITE" id="PS50097">
    <property type="entry name" value="BTB"/>
    <property type="match status" value="1"/>
</dbReference>
<dbReference type="Proteomes" id="UP000053820">
    <property type="component" value="Unassembled WGS sequence"/>
</dbReference>
<dbReference type="Pfam" id="PF00651">
    <property type="entry name" value="BTB"/>
    <property type="match status" value="1"/>
</dbReference>
<name>A0A0C9W1W4_9AGAM</name>